<gene>
    <name evidence="3" type="ordered locus">MYSTI_01194</name>
</gene>
<dbReference type="PATRIC" id="fig|1278073.3.peg.1248"/>
<dbReference type="HOGENOM" id="CLU_208375_0_0_7"/>
<keyword evidence="4" id="KW-1185">Reference proteome</keyword>
<evidence type="ECO:0000313" key="4">
    <source>
        <dbReference type="Proteomes" id="UP000011131"/>
    </source>
</evidence>
<sequence>MRDMKGQVMAKTSSNLRGSRARGQSMVEYAIITSALLGFTVMGWPFLVQLLNALQKYFGSIYYVIQSPIP</sequence>
<name>L7U4R7_MYXSD</name>
<keyword evidence="2" id="KW-1133">Transmembrane helix</keyword>
<evidence type="ECO:0000313" key="3">
    <source>
        <dbReference type="EMBL" id="AGC42542.1"/>
    </source>
</evidence>
<proteinExistence type="predicted"/>
<keyword evidence="2" id="KW-0812">Transmembrane</keyword>
<dbReference type="STRING" id="1278073.MYSTI_01194"/>
<dbReference type="KEGG" id="msd:MYSTI_01194"/>
<evidence type="ECO:0000256" key="1">
    <source>
        <dbReference type="SAM" id="MobiDB-lite"/>
    </source>
</evidence>
<keyword evidence="2" id="KW-0472">Membrane</keyword>
<protein>
    <submittedName>
        <fullName evidence="3">Uncharacterized protein</fullName>
    </submittedName>
</protein>
<feature type="transmembrane region" description="Helical" evidence="2">
    <location>
        <begin position="26"/>
        <end position="47"/>
    </location>
</feature>
<dbReference type="AlphaFoldDB" id="L7U4R7"/>
<accession>L7U4R7</accession>
<evidence type="ECO:0000256" key="2">
    <source>
        <dbReference type="SAM" id="Phobius"/>
    </source>
</evidence>
<dbReference type="EMBL" id="CP004025">
    <property type="protein sequence ID" value="AGC42542.1"/>
    <property type="molecule type" value="Genomic_DNA"/>
</dbReference>
<feature type="region of interest" description="Disordered" evidence="1">
    <location>
        <begin position="1"/>
        <end position="22"/>
    </location>
</feature>
<dbReference type="Proteomes" id="UP000011131">
    <property type="component" value="Chromosome"/>
</dbReference>
<reference evidence="3 4" key="1">
    <citation type="journal article" date="2013" name="Genome Announc.">
        <title>Complete genome sequence of Myxococcus stipitatus strain DSM 14675, a fruiting myxobacterium.</title>
        <authorList>
            <person name="Huntley S."/>
            <person name="Kneip S."/>
            <person name="Treuner-Lange A."/>
            <person name="Sogaard-Andersen L."/>
        </authorList>
    </citation>
    <scope>NUCLEOTIDE SEQUENCE [LARGE SCALE GENOMIC DNA]</scope>
    <source>
        <strain evidence="4">DSM 14675 / JCM 12634 / Mx s8</strain>
    </source>
</reference>
<organism evidence="3 4">
    <name type="scientific">Myxococcus stipitatus (strain DSM 14675 / JCM 12634 / Mx s8)</name>
    <dbReference type="NCBI Taxonomy" id="1278073"/>
    <lineage>
        <taxon>Bacteria</taxon>
        <taxon>Pseudomonadati</taxon>
        <taxon>Myxococcota</taxon>
        <taxon>Myxococcia</taxon>
        <taxon>Myxococcales</taxon>
        <taxon>Cystobacterineae</taxon>
        <taxon>Myxococcaceae</taxon>
        <taxon>Myxococcus</taxon>
    </lineage>
</organism>